<comment type="caution">
    <text evidence="5">The sequence shown here is derived from an EMBL/GenBank/DDBJ whole genome shotgun (WGS) entry which is preliminary data.</text>
</comment>
<dbReference type="AlphaFoldDB" id="A0A0E9N9Y8"/>
<dbReference type="Proteomes" id="UP000033140">
    <property type="component" value="Unassembled WGS sequence"/>
</dbReference>
<dbReference type="PROSITE" id="PS50102">
    <property type="entry name" value="RRM"/>
    <property type="match status" value="1"/>
</dbReference>
<dbReference type="PROSITE" id="PS51938">
    <property type="entry name" value="SUZ_C"/>
    <property type="match status" value="1"/>
</dbReference>
<feature type="compositionally biased region" description="Basic residues" evidence="2">
    <location>
        <begin position="321"/>
        <end position="338"/>
    </location>
</feature>
<feature type="compositionally biased region" description="Low complexity" evidence="2">
    <location>
        <begin position="310"/>
        <end position="320"/>
    </location>
</feature>
<sequence>MPTHYAVFHPAAGSMYQHQPEAQHQQFHGGHGGHGGHGSLADIQGIWAPAPVVEKGRSEHFYESGMHGQGMGMHGQQHQQQPTIHIQPSAAHGPPPPAVYHPIPHSATAVASSNMDLTSLPIPPLATQRQLTPTPTPTSSIVPTAIVIKNIPFSLRRDSLLSLLHTLSLPLPYAFNYHFDNGVFRGLSFANFNTEEEARRVVEGLDGYEVMGRGLRVEFKKCLPVGERERVEREKRERRMMLREKQSVEWHSGQGIPMHAQMVANGMPVVYAAAATGAHGLGHEHAAQGSVGSVDMTPQCSIVSNMSNMSLTSQSSTSNGHHQHQHQHALSHHAHHQHSSISASVRAHAGQYAPPGLTQAPAVAPSYVPQPQPQPQAQEAVIDMNDAATLALYSQLLLFRDDPTRTTCAFSPLLTHAQRTVLLLLANKLGLDAIEADGIVVVGRIEAPYAGLGRYEESARSSSHVQNTPPMGSRGIQHQHLSISTNITPERSLATPSALKATRSFSDLRAAMAYPTPTESASSTMVAGVNVSAGGTPTRQPKGPDGSKGFVGMKKGERADRADNWRVAGAGKKKEGSEEEFGMDMDRKGRTDGRTVDDVDLR</sequence>
<reference evidence="5 6" key="1">
    <citation type="journal article" date="2011" name="J. Gen. Appl. Microbiol.">
        <title>Draft genome sequencing of the enigmatic yeast Saitoella complicata.</title>
        <authorList>
            <person name="Nishida H."/>
            <person name="Hamamoto M."/>
            <person name="Sugiyama J."/>
        </authorList>
    </citation>
    <scope>NUCLEOTIDE SEQUENCE [LARGE SCALE GENOMIC DNA]</scope>
    <source>
        <strain evidence="5 6">NRRL Y-17804</strain>
    </source>
</reference>
<dbReference type="InterPro" id="IPR035979">
    <property type="entry name" value="RBD_domain_sf"/>
</dbReference>
<feature type="region of interest" description="Disordered" evidence="2">
    <location>
        <begin position="533"/>
        <end position="602"/>
    </location>
</feature>
<feature type="domain" description="SUZ-C" evidence="4">
    <location>
        <begin position="506"/>
        <end position="554"/>
    </location>
</feature>
<dbReference type="InterPro" id="IPR024642">
    <property type="entry name" value="SUZ-C"/>
</dbReference>
<reference evidence="5 6" key="2">
    <citation type="journal article" date="2014" name="J. Gen. Appl. Microbiol.">
        <title>The early diverging ascomycetous budding yeast Saitoella complicata has three histone deacetylases belonging to the Clr6, Hos2, and Rpd3 lineages.</title>
        <authorList>
            <person name="Nishida H."/>
            <person name="Matsumoto T."/>
            <person name="Kondo S."/>
            <person name="Hamamoto M."/>
            <person name="Yoshikawa H."/>
        </authorList>
    </citation>
    <scope>NUCLEOTIDE SEQUENCE [LARGE SCALE GENOMIC DNA]</scope>
    <source>
        <strain evidence="5 6">NRRL Y-17804</strain>
    </source>
</reference>
<accession>A0A0E9N9Y8</accession>
<dbReference type="SMART" id="SM00360">
    <property type="entry name" value="RRM"/>
    <property type="match status" value="1"/>
</dbReference>
<dbReference type="Gene3D" id="3.30.70.330">
    <property type="match status" value="1"/>
</dbReference>
<dbReference type="SUPFAM" id="SSF54928">
    <property type="entry name" value="RNA-binding domain, RBD"/>
    <property type="match status" value="1"/>
</dbReference>
<feature type="compositionally biased region" description="Gly residues" evidence="2">
    <location>
        <begin position="29"/>
        <end position="38"/>
    </location>
</feature>
<feature type="compositionally biased region" description="Basic and acidic residues" evidence="2">
    <location>
        <begin position="584"/>
        <end position="602"/>
    </location>
</feature>
<evidence type="ECO:0000313" key="6">
    <source>
        <dbReference type="Proteomes" id="UP000033140"/>
    </source>
</evidence>
<keyword evidence="6" id="KW-1185">Reference proteome</keyword>
<feature type="compositionally biased region" description="Basic and acidic residues" evidence="2">
    <location>
        <begin position="554"/>
        <end position="564"/>
    </location>
</feature>
<dbReference type="InterPro" id="IPR012677">
    <property type="entry name" value="Nucleotide-bd_a/b_plait_sf"/>
</dbReference>
<evidence type="ECO:0000256" key="2">
    <source>
        <dbReference type="SAM" id="MobiDB-lite"/>
    </source>
</evidence>
<keyword evidence="1" id="KW-0694">RNA-binding</keyword>
<protein>
    <submittedName>
        <fullName evidence="5">Uncharacterized protein</fullName>
    </submittedName>
</protein>
<gene>
    <name evidence="5" type="ORF">G7K_0455-t1</name>
</gene>
<feature type="domain" description="RRM" evidence="3">
    <location>
        <begin position="144"/>
        <end position="222"/>
    </location>
</feature>
<evidence type="ECO:0000313" key="5">
    <source>
        <dbReference type="EMBL" id="GAO46220.1"/>
    </source>
</evidence>
<feature type="region of interest" description="Disordered" evidence="2">
    <location>
        <begin position="310"/>
        <end position="377"/>
    </location>
</feature>
<reference evidence="5 6" key="3">
    <citation type="journal article" date="2015" name="Genome Announc.">
        <title>Draft Genome Sequence of the Archiascomycetous Yeast Saitoella complicata.</title>
        <authorList>
            <person name="Yamauchi K."/>
            <person name="Kondo S."/>
            <person name="Hamamoto M."/>
            <person name="Takahashi Y."/>
            <person name="Ogura Y."/>
            <person name="Hayashi T."/>
            <person name="Nishida H."/>
        </authorList>
    </citation>
    <scope>NUCLEOTIDE SEQUENCE [LARGE SCALE GENOMIC DNA]</scope>
    <source>
        <strain evidence="5 6">NRRL Y-17804</strain>
    </source>
</reference>
<dbReference type="Pfam" id="PF12901">
    <property type="entry name" value="SUZ-C"/>
    <property type="match status" value="1"/>
</dbReference>
<evidence type="ECO:0000259" key="4">
    <source>
        <dbReference type="PROSITE" id="PS51938"/>
    </source>
</evidence>
<evidence type="ECO:0000256" key="1">
    <source>
        <dbReference type="PROSITE-ProRule" id="PRU00176"/>
    </source>
</evidence>
<dbReference type="EMBL" id="BACD03000003">
    <property type="protein sequence ID" value="GAO46220.1"/>
    <property type="molecule type" value="Genomic_DNA"/>
</dbReference>
<dbReference type="InterPro" id="IPR000504">
    <property type="entry name" value="RRM_dom"/>
</dbReference>
<dbReference type="GO" id="GO:0003723">
    <property type="term" value="F:RNA binding"/>
    <property type="evidence" value="ECO:0007669"/>
    <property type="project" value="UniProtKB-UniRule"/>
</dbReference>
<proteinExistence type="predicted"/>
<dbReference type="STRING" id="698492.A0A0E9N9Y8"/>
<evidence type="ECO:0000259" key="3">
    <source>
        <dbReference type="PROSITE" id="PS50102"/>
    </source>
</evidence>
<feature type="region of interest" description="Disordered" evidence="2">
    <location>
        <begin position="18"/>
        <end position="39"/>
    </location>
</feature>
<organism evidence="5 6">
    <name type="scientific">Saitoella complicata (strain BCRC 22490 / CBS 7301 / JCM 7358 / NBRC 10748 / NRRL Y-17804)</name>
    <dbReference type="NCBI Taxonomy" id="698492"/>
    <lineage>
        <taxon>Eukaryota</taxon>
        <taxon>Fungi</taxon>
        <taxon>Dikarya</taxon>
        <taxon>Ascomycota</taxon>
        <taxon>Taphrinomycotina</taxon>
        <taxon>Taphrinomycotina incertae sedis</taxon>
        <taxon>Saitoella</taxon>
    </lineage>
</organism>
<name>A0A0E9N9Y8_SAICN</name>